<dbReference type="InterPro" id="IPR002347">
    <property type="entry name" value="SDR_fam"/>
</dbReference>
<dbReference type="RefSeq" id="WP_066770919.1">
    <property type="nucleotide sequence ID" value="NZ_BMIP01000009.1"/>
</dbReference>
<keyword evidence="2" id="KW-0560">Oxidoreductase</keyword>
<dbReference type="PANTHER" id="PTHR24321">
    <property type="entry name" value="DEHYDROGENASES, SHORT CHAIN"/>
    <property type="match status" value="1"/>
</dbReference>
<dbReference type="PRINTS" id="PR00081">
    <property type="entry name" value="GDHRDH"/>
</dbReference>
<reference evidence="3" key="1">
    <citation type="journal article" date="2014" name="Int. J. Syst. Evol. Microbiol.">
        <title>Complete genome sequence of Corynebacterium casei LMG S-19264T (=DSM 44701T), isolated from a smear-ripened cheese.</title>
        <authorList>
            <consortium name="US DOE Joint Genome Institute (JGI-PGF)"/>
            <person name="Walter F."/>
            <person name="Albersmeier A."/>
            <person name="Kalinowski J."/>
            <person name="Ruckert C."/>
        </authorList>
    </citation>
    <scope>NUCLEOTIDE SEQUENCE</scope>
    <source>
        <strain evidence="3">CGMCC 1.15360</strain>
    </source>
</reference>
<dbReference type="GO" id="GO:0016491">
    <property type="term" value="F:oxidoreductase activity"/>
    <property type="evidence" value="ECO:0007669"/>
    <property type="project" value="UniProtKB-KW"/>
</dbReference>
<gene>
    <name evidence="3" type="ORF">GCM10010990_32390</name>
</gene>
<dbReference type="Gene3D" id="3.40.50.720">
    <property type="entry name" value="NAD(P)-binding Rossmann-like Domain"/>
    <property type="match status" value="1"/>
</dbReference>
<protein>
    <submittedName>
        <fullName evidence="3">Short chain dehydrogenase</fullName>
    </submittedName>
</protein>
<name>A0A917DXN2_9SPHN</name>
<evidence type="ECO:0000256" key="1">
    <source>
        <dbReference type="ARBA" id="ARBA00006484"/>
    </source>
</evidence>
<comment type="similarity">
    <text evidence="1">Belongs to the short-chain dehydrogenases/reductases (SDR) family.</text>
</comment>
<comment type="caution">
    <text evidence="3">The sequence shown here is derived from an EMBL/GenBank/DDBJ whole genome shotgun (WGS) entry which is preliminary data.</text>
</comment>
<evidence type="ECO:0000256" key="2">
    <source>
        <dbReference type="ARBA" id="ARBA00023002"/>
    </source>
</evidence>
<dbReference type="CDD" id="cd05233">
    <property type="entry name" value="SDR_c"/>
    <property type="match status" value="1"/>
</dbReference>
<organism evidence="3 4">
    <name type="scientific">Croceicoccus mobilis</name>
    <dbReference type="NCBI Taxonomy" id="1703339"/>
    <lineage>
        <taxon>Bacteria</taxon>
        <taxon>Pseudomonadati</taxon>
        <taxon>Pseudomonadota</taxon>
        <taxon>Alphaproteobacteria</taxon>
        <taxon>Sphingomonadales</taxon>
        <taxon>Erythrobacteraceae</taxon>
        <taxon>Croceicoccus</taxon>
    </lineage>
</organism>
<sequence length="257" mass="26454">MTGTRSGLLEGRVVMVTGGGNGIGRASALRCAEAGAAVAVTDRDHAAARTVADEIAEVGGMGCAIALDVTDDDAVRGAVEQTVARFGKLDGACNAAGATFMGVRMHEVDVDFWDHVHAVNLRGLFLSMKYQVAAMLEAGGGAVVNIASTAAIAAIPNGSEYCSAKAGVAGVTRAAALDYARSNIRINAVLPGATRTAMMEHAFTLIDRLREIVPEANPMGRLAEPDEMAMAVRWLLSAEASFVNGVLLPVDGGLTAQ</sequence>
<dbReference type="InterPro" id="IPR036291">
    <property type="entry name" value="NAD(P)-bd_dom_sf"/>
</dbReference>
<dbReference type="FunFam" id="3.40.50.720:FF:000084">
    <property type="entry name" value="Short-chain dehydrogenase reductase"/>
    <property type="match status" value="1"/>
</dbReference>
<dbReference type="PRINTS" id="PR00080">
    <property type="entry name" value="SDRFAMILY"/>
</dbReference>
<dbReference type="PROSITE" id="PS00061">
    <property type="entry name" value="ADH_SHORT"/>
    <property type="match status" value="1"/>
</dbReference>
<keyword evidence="4" id="KW-1185">Reference proteome</keyword>
<dbReference type="InterPro" id="IPR020904">
    <property type="entry name" value="Sc_DH/Rdtase_CS"/>
</dbReference>
<proteinExistence type="inferred from homology"/>
<dbReference type="OrthoDB" id="5457012at2"/>
<accession>A0A917DXN2</accession>
<reference evidence="3" key="2">
    <citation type="submission" date="2020-09" db="EMBL/GenBank/DDBJ databases">
        <authorList>
            <person name="Sun Q."/>
            <person name="Zhou Y."/>
        </authorList>
    </citation>
    <scope>NUCLEOTIDE SEQUENCE</scope>
    <source>
        <strain evidence="3">CGMCC 1.15360</strain>
    </source>
</reference>
<evidence type="ECO:0000313" key="3">
    <source>
        <dbReference type="EMBL" id="GGD79987.1"/>
    </source>
</evidence>
<dbReference type="AlphaFoldDB" id="A0A917DXN2"/>
<dbReference type="Pfam" id="PF13561">
    <property type="entry name" value="adh_short_C2"/>
    <property type="match status" value="1"/>
</dbReference>
<dbReference type="SUPFAM" id="SSF51735">
    <property type="entry name" value="NAD(P)-binding Rossmann-fold domains"/>
    <property type="match status" value="1"/>
</dbReference>
<dbReference type="Proteomes" id="UP000612349">
    <property type="component" value="Unassembled WGS sequence"/>
</dbReference>
<dbReference type="PANTHER" id="PTHR24321:SF8">
    <property type="entry name" value="ESTRADIOL 17-BETA-DEHYDROGENASE 8-RELATED"/>
    <property type="match status" value="1"/>
</dbReference>
<evidence type="ECO:0000313" key="4">
    <source>
        <dbReference type="Proteomes" id="UP000612349"/>
    </source>
</evidence>
<dbReference type="EMBL" id="BMIP01000009">
    <property type="protein sequence ID" value="GGD79987.1"/>
    <property type="molecule type" value="Genomic_DNA"/>
</dbReference>